<dbReference type="SUPFAM" id="SSF46689">
    <property type="entry name" value="Homeodomain-like"/>
    <property type="match status" value="1"/>
</dbReference>
<dbReference type="AlphaFoldDB" id="A0A9Q6LN53"/>
<sequence length="160" mass="18526">MVECADSRHATLCDADSRGFIIVAFCSAILHHWMCKIPTEVATLTYDLRIRALKMIDEGILITQVSKLLKISRDTLHRWKNRRDHTGDVKARFGYQTGYNHKISDMEEFQKFIDQNPGKTHQQLADLYPVEMSAKTMGVWIKKLGYTRKKRASDTKNVMH</sequence>
<protein>
    <submittedName>
        <fullName evidence="2">Transposase</fullName>
    </submittedName>
</protein>
<name>A0A9Q6LN53_PISSA</name>
<dbReference type="Proteomes" id="UP000422232">
    <property type="component" value="Chromosome"/>
</dbReference>
<accession>A0A9Q6LN53</accession>
<dbReference type="InterPro" id="IPR009057">
    <property type="entry name" value="Homeodomain-like_sf"/>
</dbReference>
<dbReference type="Pfam" id="PF01710">
    <property type="entry name" value="HTH_Tnp_IS630"/>
    <property type="match status" value="1"/>
</dbReference>
<evidence type="ECO:0000313" key="2">
    <source>
        <dbReference type="EMBL" id="QGO07036.1"/>
    </source>
</evidence>
<evidence type="ECO:0000313" key="3">
    <source>
        <dbReference type="Proteomes" id="UP000422232"/>
    </source>
</evidence>
<gene>
    <name evidence="2" type="ORF">Psal009_02973</name>
</gene>
<evidence type="ECO:0000259" key="1">
    <source>
        <dbReference type="Pfam" id="PF01710"/>
    </source>
</evidence>
<organism evidence="2 3">
    <name type="scientific">Piscirickettsia salmonis</name>
    <dbReference type="NCBI Taxonomy" id="1238"/>
    <lineage>
        <taxon>Bacteria</taxon>
        <taxon>Pseudomonadati</taxon>
        <taxon>Pseudomonadota</taxon>
        <taxon>Gammaproteobacteria</taxon>
        <taxon>Thiotrichales</taxon>
        <taxon>Piscirickettsiaceae</taxon>
        <taxon>Piscirickettsia</taxon>
    </lineage>
</organism>
<proteinExistence type="predicted"/>
<dbReference type="InterPro" id="IPR002622">
    <property type="entry name" value="Transposase_14"/>
</dbReference>
<reference evidence="2 3" key="1">
    <citation type="submission" date="2019-04" db="EMBL/GenBank/DDBJ databases">
        <title>Complete genome sequencing of Piscirickettsia salmonis strain Psal-009.</title>
        <authorList>
            <person name="Schober I."/>
            <person name="Bunk B."/>
            <person name="Sproer C."/>
            <person name="Carril G.P."/>
            <person name="Riedel T."/>
            <person name="Flores-Herrera P.A."/>
            <person name="Nourdin-Galindo G."/>
            <person name="Marshall S.H."/>
            <person name="Overmann J."/>
        </authorList>
    </citation>
    <scope>NUCLEOTIDE SEQUENCE [LARGE SCALE GENOMIC DNA]</scope>
    <source>
        <strain evidence="2 3">Psal-009</strain>
    </source>
</reference>
<dbReference type="EMBL" id="CP038908">
    <property type="protein sequence ID" value="QGO07036.1"/>
    <property type="molecule type" value="Genomic_DNA"/>
</dbReference>
<keyword evidence="3" id="KW-1185">Reference proteome</keyword>
<feature type="domain" description="Transposase Synechocystis PCC 6803" evidence="1">
    <location>
        <begin position="46"/>
        <end position="156"/>
    </location>
</feature>